<keyword evidence="1" id="KW-0333">Golgi apparatus</keyword>
<dbReference type="SUPFAM" id="SSF53756">
    <property type="entry name" value="UDP-Glycosyltransferase/glycogen phosphorylase"/>
    <property type="match status" value="1"/>
</dbReference>
<evidence type="ECO:0000313" key="4">
    <source>
        <dbReference type="Proteomes" id="UP001189429"/>
    </source>
</evidence>
<gene>
    <name evidence="3" type="ORF">PCOR1329_LOCUS4377</name>
</gene>
<reference evidence="3" key="1">
    <citation type="submission" date="2023-10" db="EMBL/GenBank/DDBJ databases">
        <authorList>
            <person name="Chen Y."/>
            <person name="Shah S."/>
            <person name="Dougan E. K."/>
            <person name="Thang M."/>
            <person name="Chan C."/>
        </authorList>
    </citation>
    <scope>NUCLEOTIDE SEQUENCE [LARGE SCALE GENOMIC DNA]</scope>
</reference>
<dbReference type="EC" id="2.4.1.-" evidence="1"/>
<dbReference type="EMBL" id="CAUYUJ010001125">
    <property type="protein sequence ID" value="CAK0794330.1"/>
    <property type="molecule type" value="Genomic_DNA"/>
</dbReference>
<dbReference type="InterPro" id="IPR038577">
    <property type="entry name" value="GT10-like_C_sf"/>
</dbReference>
<comment type="similarity">
    <text evidence="1">Belongs to the glycosyltransferase 10 family.</text>
</comment>
<feature type="non-terminal residue" evidence="3">
    <location>
        <position position="1"/>
    </location>
</feature>
<keyword evidence="1" id="KW-0808">Transferase</keyword>
<keyword evidence="1" id="KW-0812">Transmembrane</keyword>
<accession>A0ABN9PUY9</accession>
<sequence>APRTRGAPSPPLRRRAPRRSCSGRGFRYNAVDAGGPWPGQNTLSELLLQELPDDLLPVHGDCDIFVHTGWVISLPMLAKVEAALKQRGLNNSRVWLLINQEYPSNDLVRRKLKHIYVDKAVILGNWWNGTIQELFEEDLASLWVPFASTVFADRKLSTPLDLLDRRRTGDQLQKYAINWPGRQGTERSTIAYQQKSCFTNKQVDAEASKKGWLNFRQKFWDRVNELMAQRGTHGYAIGECNGEKKLGHRARPIYQAYDQANVDSLRHEMPDFIAKVLTNVSVYESQHKMTWQTFPAFTKYDESVLKYSHFRFVVSLENTLSRVGYITEKVMDSLLGGAIPVYAGCKHAADVIDPASYLLLKPGENDQQVAGQIVKALLDPLEYNKLMVEKALSEDQLKRFFSWHPAVWPKFGDSLRRRIVAELQRLCARGR</sequence>
<comment type="caution">
    <text evidence="3">The sequence shown here is derived from an EMBL/GenBank/DDBJ whole genome shotgun (WGS) entry which is preliminary data.</text>
</comment>
<comment type="subcellular location">
    <subcellularLocation>
        <location evidence="1">Golgi apparatus</location>
        <location evidence="1">Golgi stack membrane</location>
        <topology evidence="1">Single-pass type II membrane protein</topology>
    </subcellularLocation>
</comment>
<dbReference type="Proteomes" id="UP001189429">
    <property type="component" value="Unassembled WGS sequence"/>
</dbReference>
<dbReference type="Gene3D" id="3.40.50.11660">
    <property type="entry name" value="Glycosyl transferase family 10, C-terminal domain"/>
    <property type="match status" value="1"/>
</dbReference>
<dbReference type="InterPro" id="IPR055270">
    <property type="entry name" value="Glyco_tran_10_C"/>
</dbReference>
<name>A0ABN9PUY9_9DINO</name>
<protein>
    <recommendedName>
        <fullName evidence="1">Fucosyltransferase</fullName>
        <ecNumber evidence="1">2.4.1.-</ecNumber>
    </recommendedName>
</protein>
<evidence type="ECO:0000256" key="1">
    <source>
        <dbReference type="RuleBase" id="RU003832"/>
    </source>
</evidence>
<organism evidence="3 4">
    <name type="scientific">Prorocentrum cordatum</name>
    <dbReference type="NCBI Taxonomy" id="2364126"/>
    <lineage>
        <taxon>Eukaryota</taxon>
        <taxon>Sar</taxon>
        <taxon>Alveolata</taxon>
        <taxon>Dinophyceae</taxon>
        <taxon>Prorocentrales</taxon>
        <taxon>Prorocentraceae</taxon>
        <taxon>Prorocentrum</taxon>
    </lineage>
</organism>
<dbReference type="Pfam" id="PF00852">
    <property type="entry name" value="Glyco_transf_10"/>
    <property type="match status" value="1"/>
</dbReference>
<evidence type="ECO:0000313" key="3">
    <source>
        <dbReference type="EMBL" id="CAK0794330.1"/>
    </source>
</evidence>
<feature type="domain" description="Fucosyltransferase C-terminal" evidence="2">
    <location>
        <begin position="255"/>
        <end position="374"/>
    </location>
</feature>
<evidence type="ECO:0000259" key="2">
    <source>
        <dbReference type="Pfam" id="PF00852"/>
    </source>
</evidence>
<keyword evidence="4" id="KW-1185">Reference proteome</keyword>
<keyword evidence="1" id="KW-0328">Glycosyltransferase</keyword>
<proteinExistence type="inferred from homology"/>
<keyword evidence="1" id="KW-0472">Membrane</keyword>